<dbReference type="Pfam" id="PF03050">
    <property type="entry name" value="DDE_Tnp_IS66"/>
    <property type="match status" value="1"/>
</dbReference>
<gene>
    <name evidence="2" type="ORF">PFGANNDM_00051</name>
</gene>
<evidence type="ECO:0000259" key="1">
    <source>
        <dbReference type="Pfam" id="PF03050"/>
    </source>
</evidence>
<dbReference type="PANTHER" id="PTHR33678">
    <property type="entry name" value="BLL1576 PROTEIN"/>
    <property type="match status" value="1"/>
</dbReference>
<dbReference type="EMBL" id="MT631478">
    <property type="protein sequence ID" value="QNO51816.1"/>
    <property type="molecule type" value="Genomic_DNA"/>
</dbReference>
<sequence length="192" mass="22757">MISDDARQYLGIAIYHALCWIHEIRLYKKLNPLIDYHRIQLQEFLTRVWAFYDLLDRFRENPDEEEKERLETEFDELFSTETGYEELDKRIALTKEKKEELLLVLRFPEIPLHNNPAELALREPVVKRKISNGTRSEDGKAAWENLMSVQDTCRKQGVGFFDYIKDIFSGKRAMTRLAHLISQNASLKPTFY</sequence>
<dbReference type="InterPro" id="IPR004291">
    <property type="entry name" value="Transposase_IS66_central"/>
</dbReference>
<dbReference type="InterPro" id="IPR052344">
    <property type="entry name" value="Transposase-related"/>
</dbReference>
<feature type="domain" description="Transposase IS66 central" evidence="1">
    <location>
        <begin position="13"/>
        <end position="140"/>
    </location>
</feature>
<proteinExistence type="predicted"/>
<dbReference type="PANTHER" id="PTHR33678:SF2">
    <property type="match status" value="1"/>
</dbReference>
<name>A0A7G9YUY2_9EURY</name>
<evidence type="ECO:0000313" key="2">
    <source>
        <dbReference type="EMBL" id="QNO51816.1"/>
    </source>
</evidence>
<organism evidence="2">
    <name type="scientific">Candidatus Methanophagaceae archaeon ANME-1 ERB6</name>
    <dbReference type="NCBI Taxonomy" id="2759912"/>
    <lineage>
        <taxon>Archaea</taxon>
        <taxon>Methanobacteriati</taxon>
        <taxon>Methanobacteriota</taxon>
        <taxon>Stenosarchaea group</taxon>
        <taxon>Methanomicrobia</taxon>
        <taxon>Candidatus Methanophagales</taxon>
        <taxon>Candidatus Methanophagaceae</taxon>
    </lineage>
</organism>
<reference evidence="2" key="1">
    <citation type="submission" date="2020-06" db="EMBL/GenBank/DDBJ databases">
        <title>Unique genomic features of the anaerobic methanotrophic archaea.</title>
        <authorList>
            <person name="Chadwick G.L."/>
            <person name="Skennerton C.T."/>
            <person name="Laso-Perez R."/>
            <person name="Leu A.O."/>
            <person name="Speth D.R."/>
            <person name="Yu H."/>
            <person name="Morgan-Lang C."/>
            <person name="Hatzenpichler R."/>
            <person name="Goudeau D."/>
            <person name="Malmstrom R."/>
            <person name="Brazelton W.J."/>
            <person name="Woyke T."/>
            <person name="Hallam S.J."/>
            <person name="Tyson G.W."/>
            <person name="Wegener G."/>
            <person name="Boetius A."/>
            <person name="Orphan V."/>
        </authorList>
    </citation>
    <scope>NUCLEOTIDE SEQUENCE</scope>
</reference>
<accession>A0A7G9YUY2</accession>
<dbReference type="AlphaFoldDB" id="A0A7G9YUY2"/>
<protein>
    <recommendedName>
        <fullName evidence="1">Transposase IS66 central domain-containing protein</fullName>
    </recommendedName>
</protein>